<name>A0A6C0D704_9ZZZZ</name>
<dbReference type="EMBL" id="MN739541">
    <property type="protein sequence ID" value="QHT12090.1"/>
    <property type="molecule type" value="Genomic_DNA"/>
</dbReference>
<dbReference type="AlphaFoldDB" id="A0A6C0D704"/>
<proteinExistence type="predicted"/>
<sequence length="227" mass="26781">MIRRSQEFGFHIENLVRTVIHKILIKKNDTSIHDISKEENALDPTETQSIKTRKGNYIDCGDVLRLFDYNYKEKHTMIVFCYNQETSKRVINRILELNMNEEFKKVLFGTVKREDIENLDKYIKSIPMNGRTKTHSNTYKSMAKTLKESSNGWISYAPKVDSKCQRRLQCSIRNLDEFLEKNPSLVLSDTRDCMLRNISFPKEHEGFEQRVRHKKQELDLSLSSLQI</sequence>
<accession>A0A6C0D704</accession>
<protein>
    <submittedName>
        <fullName evidence="1">Uncharacterized protein</fullName>
    </submittedName>
</protein>
<reference evidence="1" key="1">
    <citation type="journal article" date="2020" name="Nature">
        <title>Giant virus diversity and host interactions through global metagenomics.</title>
        <authorList>
            <person name="Schulz F."/>
            <person name="Roux S."/>
            <person name="Paez-Espino D."/>
            <person name="Jungbluth S."/>
            <person name="Walsh D.A."/>
            <person name="Denef V.J."/>
            <person name="McMahon K.D."/>
            <person name="Konstantinidis K.T."/>
            <person name="Eloe-Fadrosh E.A."/>
            <person name="Kyrpides N.C."/>
            <person name="Woyke T."/>
        </authorList>
    </citation>
    <scope>NUCLEOTIDE SEQUENCE</scope>
    <source>
        <strain evidence="1">GVMAG-M-3300023174-129</strain>
    </source>
</reference>
<evidence type="ECO:0000313" key="1">
    <source>
        <dbReference type="EMBL" id="QHT12090.1"/>
    </source>
</evidence>
<organism evidence="1">
    <name type="scientific">viral metagenome</name>
    <dbReference type="NCBI Taxonomy" id="1070528"/>
    <lineage>
        <taxon>unclassified sequences</taxon>
        <taxon>metagenomes</taxon>
        <taxon>organismal metagenomes</taxon>
    </lineage>
</organism>